<evidence type="ECO:0000313" key="2">
    <source>
        <dbReference type="EMBL" id="CQR70761.1"/>
    </source>
</evidence>
<accession>A0A0U1KTK5</accession>
<gene>
    <name evidence="2" type="ORF">SpAn4DRAFT_1739</name>
</gene>
<keyword evidence="3" id="KW-1185">Reference proteome</keyword>
<dbReference type="PANTHER" id="PTHR43852:SF3">
    <property type="entry name" value="NUCLEOTIDYLTRANSFERASE"/>
    <property type="match status" value="1"/>
</dbReference>
<dbReference type="NCBIfam" id="NF047752">
    <property type="entry name" value="MntA_antitoxin"/>
    <property type="match status" value="1"/>
</dbReference>
<dbReference type="Pfam" id="PF18765">
    <property type="entry name" value="Polbeta"/>
    <property type="match status" value="1"/>
</dbReference>
<dbReference type="EC" id="2.7.7.-" evidence="2"/>
<proteinExistence type="predicted"/>
<dbReference type="Gene3D" id="3.30.460.10">
    <property type="entry name" value="Beta Polymerase, domain 2"/>
    <property type="match status" value="1"/>
</dbReference>
<dbReference type="PANTHER" id="PTHR43852">
    <property type="entry name" value="NUCLEOTIDYLTRANSFERASE"/>
    <property type="match status" value="1"/>
</dbReference>
<dbReference type="InterPro" id="IPR052930">
    <property type="entry name" value="TA_antitoxin_MntA"/>
</dbReference>
<protein>
    <submittedName>
        <fullName evidence="2">Nucleotidyltransferase</fullName>
        <ecNumber evidence="2">2.7.7.-</ecNumber>
    </submittedName>
</protein>
<feature type="domain" description="Polymerase beta nucleotidyltransferase" evidence="1">
    <location>
        <begin position="8"/>
        <end position="100"/>
    </location>
</feature>
<sequence>MQEKLKSLYQFLTSYDQISSVWLFGSIAKGTNRENSDIDIAVLFQEGISPETRFDMRLELMSCAEEITGRRVDVIDMEAAPLFLQHQIRKTGKLVIEKDRKRRIEFDVKSRREYFDFQPVLAYRIKVFLQKCGVKGGVD</sequence>
<evidence type="ECO:0000313" key="3">
    <source>
        <dbReference type="Proteomes" id="UP000049855"/>
    </source>
</evidence>
<dbReference type="AlphaFoldDB" id="A0A0U1KTK5"/>
<reference evidence="3" key="1">
    <citation type="submission" date="2015-03" db="EMBL/GenBank/DDBJ databases">
        <authorList>
            <person name="Nijsse Bart"/>
        </authorList>
    </citation>
    <scope>NUCLEOTIDE SEQUENCE [LARGE SCALE GENOMIC DNA]</scope>
</reference>
<dbReference type="GO" id="GO:0016779">
    <property type="term" value="F:nucleotidyltransferase activity"/>
    <property type="evidence" value="ECO:0007669"/>
    <property type="project" value="UniProtKB-KW"/>
</dbReference>
<dbReference type="Proteomes" id="UP000049855">
    <property type="component" value="Unassembled WGS sequence"/>
</dbReference>
<keyword evidence="2" id="KW-0548">Nucleotidyltransferase</keyword>
<dbReference type="InterPro" id="IPR041633">
    <property type="entry name" value="Polbeta"/>
</dbReference>
<keyword evidence="2" id="KW-0808">Transferase</keyword>
<organism evidence="2 3">
    <name type="scientific">Sporomusa ovata</name>
    <dbReference type="NCBI Taxonomy" id="2378"/>
    <lineage>
        <taxon>Bacteria</taxon>
        <taxon>Bacillati</taxon>
        <taxon>Bacillota</taxon>
        <taxon>Negativicutes</taxon>
        <taxon>Selenomonadales</taxon>
        <taxon>Sporomusaceae</taxon>
        <taxon>Sporomusa</taxon>
    </lineage>
</organism>
<evidence type="ECO:0000259" key="1">
    <source>
        <dbReference type="Pfam" id="PF18765"/>
    </source>
</evidence>
<dbReference type="SUPFAM" id="SSF81301">
    <property type="entry name" value="Nucleotidyltransferase"/>
    <property type="match status" value="1"/>
</dbReference>
<dbReference type="EMBL" id="CTRP01000003">
    <property type="protein sequence ID" value="CQR70761.1"/>
    <property type="molecule type" value="Genomic_DNA"/>
</dbReference>
<dbReference type="InterPro" id="IPR043519">
    <property type="entry name" value="NT_sf"/>
</dbReference>
<dbReference type="CDD" id="cd05403">
    <property type="entry name" value="NT_KNTase_like"/>
    <property type="match status" value="1"/>
</dbReference>
<name>A0A0U1KTK5_9FIRM</name>
<dbReference type="RefSeq" id="WP_021169483.1">
    <property type="nucleotide sequence ID" value="NZ_CTRP01000003.1"/>
</dbReference>